<feature type="domain" description="HTH cro/C1-type" evidence="1">
    <location>
        <begin position="24"/>
        <end position="81"/>
    </location>
</feature>
<dbReference type="EMBL" id="CP001816">
    <property type="protein sequence ID" value="ACZ12144.1"/>
    <property type="molecule type" value="Genomic_DNA"/>
</dbReference>
<dbReference type="SUPFAM" id="SSF47413">
    <property type="entry name" value="lambda repressor-like DNA-binding domains"/>
    <property type="match status" value="1"/>
</dbReference>
<dbReference type="eggNOG" id="COG1396">
    <property type="taxonomic scope" value="Bacteria"/>
</dbReference>
<evidence type="ECO:0000259" key="1">
    <source>
        <dbReference type="PROSITE" id="PS50943"/>
    </source>
</evidence>
<reference evidence="3" key="1">
    <citation type="submission" date="2009-11" db="EMBL/GenBank/DDBJ databases">
        <title>The complete genome of Sulfurospirillum deleyianum DSM 6946.</title>
        <authorList>
            <consortium name="US DOE Joint Genome Institute (JGI-PGF)"/>
            <person name="Lucas S."/>
            <person name="Copeland A."/>
            <person name="Lapidus A."/>
            <person name="Glavina del Rio T."/>
            <person name="Dalin E."/>
            <person name="Tice H."/>
            <person name="Bruce D."/>
            <person name="Goodwin L."/>
            <person name="Pitluck S."/>
            <person name="Kyrpides N."/>
            <person name="Mavromatis K."/>
            <person name="Ivanova N."/>
            <person name="Ovchinnikova G."/>
            <person name="Munk A.C."/>
            <person name="Lu M."/>
            <person name="Brettin T."/>
            <person name="Detter J.C."/>
            <person name="Han C."/>
            <person name="Tapia R."/>
            <person name="Larimer F."/>
            <person name="Land M."/>
            <person name="Hauser L."/>
            <person name="Markowitz V."/>
            <person name="Cheng J.F."/>
            <person name="Hugenholtz P."/>
            <person name="Woyke T."/>
            <person name="Wu D."/>
            <person name="Aumann P."/>
            <person name="Schneider S."/>
            <person name="Lang E."/>
            <person name="Spring S."/>
            <person name="Klenk H.P."/>
            <person name="Eisen J.A."/>
        </authorList>
    </citation>
    <scope>NUCLEOTIDE SEQUENCE [LARGE SCALE GENOMIC DNA]</scope>
    <source>
        <strain evidence="3">ATCC 51133 / DSM 6946 / 5175</strain>
    </source>
</reference>
<dbReference type="RefSeq" id="WP_012856902.1">
    <property type="nucleotide sequence ID" value="NC_013512.1"/>
</dbReference>
<protein>
    <submittedName>
        <fullName evidence="2">Helix-turn-helix domain protein</fullName>
    </submittedName>
</protein>
<dbReference type="CDD" id="cd00093">
    <property type="entry name" value="HTH_XRE"/>
    <property type="match status" value="1"/>
</dbReference>
<accession>D1B224</accession>
<dbReference type="Proteomes" id="UP000002222">
    <property type="component" value="Chromosome"/>
</dbReference>
<dbReference type="HOGENOM" id="CLU_066192_34_0_7"/>
<dbReference type="PROSITE" id="PS50943">
    <property type="entry name" value="HTH_CROC1"/>
    <property type="match status" value="1"/>
</dbReference>
<dbReference type="KEGG" id="sdl:Sdel_1121"/>
<dbReference type="GO" id="GO:0003677">
    <property type="term" value="F:DNA binding"/>
    <property type="evidence" value="ECO:0007669"/>
    <property type="project" value="InterPro"/>
</dbReference>
<reference evidence="2 3" key="2">
    <citation type="journal article" date="2010" name="Stand. Genomic Sci.">
        <title>Complete genome sequence of Sulfurospirillum deleyianum type strain (5175).</title>
        <authorList>
            <person name="Sikorski J."/>
            <person name="Lapidus A."/>
            <person name="Copeland A."/>
            <person name="Glavina Del Rio T."/>
            <person name="Nolan M."/>
            <person name="Lucas S."/>
            <person name="Chen F."/>
            <person name="Tice H."/>
            <person name="Cheng J.F."/>
            <person name="Saunders E."/>
            <person name="Bruce D."/>
            <person name="Goodwin L."/>
            <person name="Pitluck S."/>
            <person name="Ovchinnikova G."/>
            <person name="Pati A."/>
            <person name="Ivanova N."/>
            <person name="Mavromatis K."/>
            <person name="Chen A."/>
            <person name="Palaniappan K."/>
            <person name="Chain P."/>
            <person name="Land M."/>
            <person name="Hauser L."/>
            <person name="Chang Y.J."/>
            <person name="Jeffries C.D."/>
            <person name="Brettin T."/>
            <person name="Detter J.C."/>
            <person name="Han C."/>
            <person name="Rohde M."/>
            <person name="Lang E."/>
            <person name="Spring S."/>
            <person name="Goker M."/>
            <person name="Bristow J."/>
            <person name="Eisen J.A."/>
            <person name="Markowitz V."/>
            <person name="Hugenholtz P."/>
            <person name="Kyrpides N.C."/>
            <person name="Klenk H.P."/>
        </authorList>
    </citation>
    <scope>NUCLEOTIDE SEQUENCE [LARGE SCALE GENOMIC DNA]</scope>
    <source>
        <strain evidence="3">ATCC 51133 / DSM 6946 / 5175</strain>
    </source>
</reference>
<dbReference type="AlphaFoldDB" id="D1B224"/>
<dbReference type="InterPro" id="IPR010982">
    <property type="entry name" value="Lambda_DNA-bd_dom_sf"/>
</dbReference>
<sequence>MENLYFEFSEEEMSEFYRCIGRNVKKLRQKKGLTQMELGLALGHTGVGTISVSEVYYNKKHFNLEHLYKIAHILEVDICEFFKPTESI</sequence>
<dbReference type="InterPro" id="IPR001387">
    <property type="entry name" value="Cro/C1-type_HTH"/>
</dbReference>
<proteinExistence type="predicted"/>
<evidence type="ECO:0000313" key="3">
    <source>
        <dbReference type="Proteomes" id="UP000002222"/>
    </source>
</evidence>
<evidence type="ECO:0000313" key="2">
    <source>
        <dbReference type="EMBL" id="ACZ12144.1"/>
    </source>
</evidence>
<dbReference type="Gene3D" id="1.10.260.40">
    <property type="entry name" value="lambda repressor-like DNA-binding domains"/>
    <property type="match status" value="1"/>
</dbReference>
<keyword evidence="3" id="KW-1185">Reference proteome</keyword>
<name>D1B224_SULD5</name>
<dbReference type="Pfam" id="PF01381">
    <property type="entry name" value="HTH_3"/>
    <property type="match status" value="1"/>
</dbReference>
<gene>
    <name evidence="2" type="ordered locus">Sdel_1121</name>
</gene>
<organism evidence="2 3">
    <name type="scientific">Sulfurospirillum deleyianum (strain ATCC 51133 / DSM 6946 / 5175)</name>
    <dbReference type="NCBI Taxonomy" id="525898"/>
    <lineage>
        <taxon>Bacteria</taxon>
        <taxon>Pseudomonadati</taxon>
        <taxon>Campylobacterota</taxon>
        <taxon>Epsilonproteobacteria</taxon>
        <taxon>Campylobacterales</taxon>
        <taxon>Sulfurospirillaceae</taxon>
        <taxon>Sulfurospirillum</taxon>
    </lineage>
</organism>
<dbReference type="SMART" id="SM00530">
    <property type="entry name" value="HTH_XRE"/>
    <property type="match status" value="1"/>
</dbReference>
<dbReference type="STRING" id="525898.Sdel_1121"/>